<evidence type="ECO:0000256" key="1">
    <source>
        <dbReference type="SAM" id="MobiDB-lite"/>
    </source>
</evidence>
<feature type="compositionally biased region" description="Polar residues" evidence="1">
    <location>
        <begin position="210"/>
        <end position="223"/>
    </location>
</feature>
<name>A0AAV3QQ33_LITER</name>
<evidence type="ECO:0000313" key="4">
    <source>
        <dbReference type="Proteomes" id="UP001454036"/>
    </source>
</evidence>
<accession>A0AAV3QQ33</accession>
<gene>
    <name evidence="3" type="ORF">LIER_19907</name>
</gene>
<evidence type="ECO:0000313" key="3">
    <source>
        <dbReference type="EMBL" id="GAA0164217.1"/>
    </source>
</evidence>
<sequence length="285" mass="32270">MVSRRCRRVDNHHNIRKDDFRHALEDFLAELRTSLQRAVQDALQAVLQDRFHVAGLMKTRTKTRSLTIRIVQGVNVVPDDMRISLVATNFRSRASAWWQQLKHQRSRAGKDRIQSWDKLKKHMRRAFLPYNYARTMYTRFQNLRQRTRSVDDYAADFFTLMARTELIETEEHVGSSPTSCFGGTRAASSSRARPPLGSSLGGDANIAKTPDTSGRNATSSTSAGVGDMLIPRPSRPGSIRRFSCGETEHRQANCPTPGKRGLLTNELIEANFGFEDTLFLSGRED</sequence>
<feature type="compositionally biased region" description="Low complexity" evidence="1">
    <location>
        <begin position="230"/>
        <end position="241"/>
    </location>
</feature>
<dbReference type="Proteomes" id="UP001454036">
    <property type="component" value="Unassembled WGS sequence"/>
</dbReference>
<evidence type="ECO:0000259" key="2">
    <source>
        <dbReference type="Pfam" id="PF03732"/>
    </source>
</evidence>
<comment type="caution">
    <text evidence="3">The sequence shown here is derived from an EMBL/GenBank/DDBJ whole genome shotgun (WGS) entry which is preliminary data.</text>
</comment>
<dbReference type="EMBL" id="BAABME010004983">
    <property type="protein sequence ID" value="GAA0164217.1"/>
    <property type="molecule type" value="Genomic_DNA"/>
</dbReference>
<reference evidence="3 4" key="1">
    <citation type="submission" date="2024-01" db="EMBL/GenBank/DDBJ databases">
        <title>The complete chloroplast genome sequence of Lithospermum erythrorhizon: insights into the phylogenetic relationship among Boraginaceae species and the maternal lineages of purple gromwells.</title>
        <authorList>
            <person name="Okada T."/>
            <person name="Watanabe K."/>
        </authorList>
    </citation>
    <scope>NUCLEOTIDE SEQUENCE [LARGE SCALE GENOMIC DNA]</scope>
</reference>
<protein>
    <recommendedName>
        <fullName evidence="2">Retrotransposon gag domain-containing protein</fullName>
    </recommendedName>
</protein>
<proteinExistence type="predicted"/>
<feature type="compositionally biased region" description="Polar residues" evidence="1">
    <location>
        <begin position="175"/>
        <end position="191"/>
    </location>
</feature>
<organism evidence="3 4">
    <name type="scientific">Lithospermum erythrorhizon</name>
    <name type="common">Purple gromwell</name>
    <name type="synonym">Lithospermum officinale var. erythrorhizon</name>
    <dbReference type="NCBI Taxonomy" id="34254"/>
    <lineage>
        <taxon>Eukaryota</taxon>
        <taxon>Viridiplantae</taxon>
        <taxon>Streptophyta</taxon>
        <taxon>Embryophyta</taxon>
        <taxon>Tracheophyta</taxon>
        <taxon>Spermatophyta</taxon>
        <taxon>Magnoliopsida</taxon>
        <taxon>eudicotyledons</taxon>
        <taxon>Gunneridae</taxon>
        <taxon>Pentapetalae</taxon>
        <taxon>asterids</taxon>
        <taxon>lamiids</taxon>
        <taxon>Boraginales</taxon>
        <taxon>Boraginaceae</taxon>
        <taxon>Boraginoideae</taxon>
        <taxon>Lithospermeae</taxon>
        <taxon>Lithospermum</taxon>
    </lineage>
</organism>
<dbReference type="AlphaFoldDB" id="A0AAV3QQ33"/>
<dbReference type="PANTHER" id="PTHR35046">
    <property type="entry name" value="ZINC KNUCKLE (CCHC-TYPE) FAMILY PROTEIN"/>
    <property type="match status" value="1"/>
</dbReference>
<keyword evidence="4" id="KW-1185">Reference proteome</keyword>
<dbReference type="InterPro" id="IPR005162">
    <property type="entry name" value="Retrotrans_gag_dom"/>
</dbReference>
<dbReference type="Pfam" id="PF03732">
    <property type="entry name" value="Retrotrans_gag"/>
    <property type="match status" value="1"/>
</dbReference>
<dbReference type="PANTHER" id="PTHR35046:SF25">
    <property type="entry name" value="RETROTRANSPOSON GAG DOMAIN-CONTAINING PROTEIN"/>
    <property type="match status" value="1"/>
</dbReference>
<feature type="domain" description="Retrotransposon gag" evidence="2">
    <location>
        <begin position="85"/>
        <end position="165"/>
    </location>
</feature>
<feature type="region of interest" description="Disordered" evidence="1">
    <location>
        <begin position="172"/>
        <end position="259"/>
    </location>
</feature>